<feature type="domain" description="FecR protein" evidence="1">
    <location>
        <begin position="142"/>
        <end position="231"/>
    </location>
</feature>
<proteinExistence type="predicted"/>
<accession>A0A368JKC4</accession>
<gene>
    <name evidence="3" type="ORF">DUE52_18830</name>
</gene>
<evidence type="ECO:0000313" key="4">
    <source>
        <dbReference type="Proteomes" id="UP000253383"/>
    </source>
</evidence>
<dbReference type="RefSeq" id="WP_114407581.1">
    <property type="nucleotide sequence ID" value="NZ_QOWE01000015.1"/>
</dbReference>
<keyword evidence="4" id="KW-1185">Reference proteome</keyword>
<dbReference type="Gene3D" id="3.55.50.30">
    <property type="match status" value="1"/>
</dbReference>
<dbReference type="EMBL" id="QOWE01000015">
    <property type="protein sequence ID" value="RCR68117.1"/>
    <property type="molecule type" value="Genomic_DNA"/>
</dbReference>
<dbReference type="PANTHER" id="PTHR30273">
    <property type="entry name" value="PERIPLASMIC SIGNAL SENSOR AND SIGMA FACTOR ACTIVATOR FECR-RELATED"/>
    <property type="match status" value="1"/>
</dbReference>
<organism evidence="3 4">
    <name type="scientific">Larkinella punicea</name>
    <dbReference type="NCBI Taxonomy" id="2315727"/>
    <lineage>
        <taxon>Bacteria</taxon>
        <taxon>Pseudomonadati</taxon>
        <taxon>Bacteroidota</taxon>
        <taxon>Cytophagia</taxon>
        <taxon>Cytophagales</taxon>
        <taxon>Spirosomataceae</taxon>
        <taxon>Larkinella</taxon>
    </lineage>
</organism>
<dbReference type="AlphaFoldDB" id="A0A368JKC4"/>
<dbReference type="Gene3D" id="2.60.120.1440">
    <property type="match status" value="1"/>
</dbReference>
<dbReference type="PANTHER" id="PTHR30273:SF2">
    <property type="entry name" value="PROTEIN FECR"/>
    <property type="match status" value="1"/>
</dbReference>
<protein>
    <submittedName>
        <fullName evidence="3">FecR family protein</fullName>
    </submittedName>
</protein>
<dbReference type="GO" id="GO:0016989">
    <property type="term" value="F:sigma factor antagonist activity"/>
    <property type="evidence" value="ECO:0007669"/>
    <property type="project" value="TreeGrafter"/>
</dbReference>
<evidence type="ECO:0000313" key="3">
    <source>
        <dbReference type="EMBL" id="RCR68117.1"/>
    </source>
</evidence>
<dbReference type="Pfam" id="PF16344">
    <property type="entry name" value="FecR_C"/>
    <property type="match status" value="1"/>
</dbReference>
<dbReference type="InterPro" id="IPR032508">
    <property type="entry name" value="FecR_C"/>
</dbReference>
<dbReference type="InterPro" id="IPR012373">
    <property type="entry name" value="Ferrdict_sens_TM"/>
</dbReference>
<dbReference type="InterPro" id="IPR006860">
    <property type="entry name" value="FecR"/>
</dbReference>
<dbReference type="OrthoDB" id="1099916at2"/>
<comment type="caution">
    <text evidence="3">The sequence shown here is derived from an EMBL/GenBank/DDBJ whole genome shotgun (WGS) entry which is preliminary data.</text>
</comment>
<evidence type="ECO:0000259" key="2">
    <source>
        <dbReference type="Pfam" id="PF16344"/>
    </source>
</evidence>
<dbReference type="Pfam" id="PF04773">
    <property type="entry name" value="FecR"/>
    <property type="match status" value="1"/>
</dbReference>
<dbReference type="PIRSF" id="PIRSF018266">
    <property type="entry name" value="FecR"/>
    <property type="match status" value="1"/>
</dbReference>
<dbReference type="Proteomes" id="UP000253383">
    <property type="component" value="Unassembled WGS sequence"/>
</dbReference>
<evidence type="ECO:0000259" key="1">
    <source>
        <dbReference type="Pfam" id="PF04773"/>
    </source>
</evidence>
<reference evidence="3 4" key="1">
    <citation type="submission" date="2018-07" db="EMBL/GenBank/DDBJ databases">
        <title>Genome analysis of Larkinella rosea.</title>
        <authorList>
            <person name="Zhou Z."/>
            <person name="Wang G."/>
        </authorList>
    </citation>
    <scope>NUCLEOTIDE SEQUENCE [LARGE SCALE GENOMIC DNA]</scope>
    <source>
        <strain evidence="4">zzj9</strain>
    </source>
</reference>
<feature type="domain" description="Protein FecR C-terminal" evidence="2">
    <location>
        <begin position="285"/>
        <end position="353"/>
    </location>
</feature>
<sequence>MNYYQFSTEDLAADDYFKEWVSSPGPETEAFWTEFLREYPERYYQVAEARQLVSGLRDIQHQPALTKNVDAIWNRIENTLESTRPMPVERWLTGSRSWKVAAAVLLMLGVGWFGWQQLHKAGFSPMERSLTGNEWVETLNEASQIMHIQLADGSRVDLQKGGRLRYRKELAGTQREVFLTGEAFFDVKKNPKKPFVVYANGLVTKVLGTSFRIKAPADAPTVTVDVKTGRVSVYPNQPSRVQDPESKGMVLTPNQKVVFQRDAATLNKLVVEKPLPLIPKKEMQRFVFEDASVDRVFTAIERAYGIDIIFDEEVMQHCTLTMSIDNEDLFQKLDVICKVLDARYKLLNAQIVIYSKGCPKPL</sequence>
<name>A0A368JKC4_9BACT</name>